<sequence length="71" mass="8115">MGTVTLINGTDVDSSSEEWRHECEARTVLNWPGIDTRRKYIAAVKARRGEAAGKRLQDMIMILWQERLAGR</sequence>
<dbReference type="Pfam" id="PF24751">
    <property type="entry name" value="DUF7696"/>
    <property type="match status" value="1"/>
</dbReference>
<dbReference type="InterPro" id="IPR056113">
    <property type="entry name" value="DUF7696"/>
</dbReference>
<proteinExistence type="predicted"/>
<evidence type="ECO:0000313" key="1">
    <source>
        <dbReference type="EMBL" id="CAB4121899.1"/>
    </source>
</evidence>
<organism evidence="1">
    <name type="scientific">uncultured Caudovirales phage</name>
    <dbReference type="NCBI Taxonomy" id="2100421"/>
    <lineage>
        <taxon>Viruses</taxon>
        <taxon>Duplodnaviria</taxon>
        <taxon>Heunggongvirae</taxon>
        <taxon>Uroviricota</taxon>
        <taxon>Caudoviricetes</taxon>
        <taxon>Peduoviridae</taxon>
        <taxon>Maltschvirus</taxon>
        <taxon>Maltschvirus maltsch</taxon>
    </lineage>
</organism>
<reference evidence="1" key="1">
    <citation type="submission" date="2020-04" db="EMBL/GenBank/DDBJ databases">
        <authorList>
            <person name="Chiriac C."/>
            <person name="Salcher M."/>
            <person name="Ghai R."/>
            <person name="Kavagutti S V."/>
        </authorList>
    </citation>
    <scope>NUCLEOTIDE SEQUENCE</scope>
</reference>
<name>A0A6J5KNZ0_9CAUD</name>
<protein>
    <submittedName>
        <fullName evidence="1">Uncharacterized protein</fullName>
    </submittedName>
</protein>
<dbReference type="EMBL" id="LR796155">
    <property type="protein sequence ID" value="CAB4121899.1"/>
    <property type="molecule type" value="Genomic_DNA"/>
</dbReference>
<accession>A0A6J5KNZ0</accession>
<gene>
    <name evidence="1" type="ORF">UFOVP16_22</name>
</gene>